<gene>
    <name evidence="2" type="ORF">GH741_02165</name>
</gene>
<evidence type="ECO:0000256" key="1">
    <source>
        <dbReference type="SAM" id="Phobius"/>
    </source>
</evidence>
<dbReference type="Proteomes" id="UP000799092">
    <property type="component" value="Unassembled WGS sequence"/>
</dbReference>
<keyword evidence="3" id="KW-1185">Reference proteome</keyword>
<feature type="transmembrane region" description="Helical" evidence="1">
    <location>
        <begin position="54"/>
        <end position="73"/>
    </location>
</feature>
<keyword evidence="1" id="KW-1133">Transmembrane helix</keyword>
<accession>A0A6A8DAA6</accession>
<feature type="transmembrane region" description="Helical" evidence="1">
    <location>
        <begin position="6"/>
        <end position="24"/>
    </location>
</feature>
<feature type="transmembrane region" description="Helical" evidence="1">
    <location>
        <begin position="110"/>
        <end position="129"/>
    </location>
</feature>
<dbReference type="Pfam" id="PF13789">
    <property type="entry name" value="DUF4181"/>
    <property type="match status" value="1"/>
</dbReference>
<evidence type="ECO:0000313" key="3">
    <source>
        <dbReference type="Proteomes" id="UP000799092"/>
    </source>
</evidence>
<dbReference type="EMBL" id="WJNG01000002">
    <property type="protein sequence ID" value="MRH41476.1"/>
    <property type="molecule type" value="Genomic_DNA"/>
</dbReference>
<dbReference type="RefSeq" id="WP_338079200.1">
    <property type="nucleotide sequence ID" value="NZ_WJNG01000002.1"/>
</dbReference>
<keyword evidence="1" id="KW-0472">Membrane</keyword>
<reference evidence="2" key="1">
    <citation type="submission" date="2019-11" db="EMBL/GenBank/DDBJ databases">
        <authorList>
            <person name="Li J."/>
        </authorList>
    </citation>
    <scope>NUCLEOTIDE SEQUENCE</scope>
    <source>
        <strain evidence="2">B6B</strain>
    </source>
</reference>
<sequence>MFWIKFGLISAIVLVTVLIIKFFLRKILKIEKVEKEFFSFNYINELHRKVDNRIRNISAITLFILLFVLLYYYEGVIYLFSLALIFFLALETVVRAFFEWNYSSYPKQAILTIAEMFLILIAITIVVQFELLGSY</sequence>
<dbReference type="InterPro" id="IPR025441">
    <property type="entry name" value="DUF4181"/>
</dbReference>
<organism evidence="2 3">
    <name type="scientific">Aquibacillus halophilus</name>
    <dbReference type="NCBI Taxonomy" id="930132"/>
    <lineage>
        <taxon>Bacteria</taxon>
        <taxon>Bacillati</taxon>
        <taxon>Bacillota</taxon>
        <taxon>Bacilli</taxon>
        <taxon>Bacillales</taxon>
        <taxon>Bacillaceae</taxon>
        <taxon>Aquibacillus</taxon>
    </lineage>
</organism>
<comment type="caution">
    <text evidence="2">The sequence shown here is derived from an EMBL/GenBank/DDBJ whole genome shotgun (WGS) entry which is preliminary data.</text>
</comment>
<name>A0A6A8DAA6_9BACI</name>
<keyword evidence="1" id="KW-0812">Transmembrane</keyword>
<dbReference type="AlphaFoldDB" id="A0A6A8DAA6"/>
<proteinExistence type="predicted"/>
<evidence type="ECO:0000313" key="2">
    <source>
        <dbReference type="EMBL" id="MRH41476.1"/>
    </source>
</evidence>
<feature type="transmembrane region" description="Helical" evidence="1">
    <location>
        <begin position="79"/>
        <end position="98"/>
    </location>
</feature>
<protein>
    <submittedName>
        <fullName evidence="2">DUF4181 domain-containing protein</fullName>
    </submittedName>
</protein>